<dbReference type="EMBL" id="CP018095">
    <property type="protein sequence ID" value="APF38451.1"/>
    <property type="molecule type" value="Genomic_DNA"/>
</dbReference>
<keyword evidence="6 7" id="KW-0472">Membrane</keyword>
<name>A0AAC9P099_9HYPH</name>
<feature type="transmembrane region" description="Helical" evidence="7">
    <location>
        <begin position="43"/>
        <end position="62"/>
    </location>
</feature>
<dbReference type="Gene3D" id="1.10.8.540">
    <property type="entry name" value="FHIPEP family, domain 3"/>
    <property type="match status" value="1"/>
</dbReference>
<keyword evidence="3 7" id="KW-1003">Cell membrane</keyword>
<feature type="transmembrane region" description="Helical" evidence="7">
    <location>
        <begin position="248"/>
        <end position="266"/>
    </location>
</feature>
<feature type="transmembrane region" description="Helical" evidence="7">
    <location>
        <begin position="19"/>
        <end position="37"/>
    </location>
</feature>
<dbReference type="PIRSF" id="PIRSF005419">
    <property type="entry name" value="FlhA"/>
    <property type="match status" value="1"/>
</dbReference>
<keyword evidence="7" id="KW-0653">Protein transport</keyword>
<feature type="transmembrane region" description="Helical" evidence="7">
    <location>
        <begin position="114"/>
        <end position="137"/>
    </location>
</feature>
<dbReference type="InterPro" id="IPR006301">
    <property type="entry name" value="FlhA"/>
</dbReference>
<evidence type="ECO:0000256" key="2">
    <source>
        <dbReference type="ARBA" id="ARBA00008835"/>
    </source>
</evidence>
<dbReference type="GO" id="GO:0044780">
    <property type="term" value="P:bacterial-type flagellum assembly"/>
    <property type="evidence" value="ECO:0007669"/>
    <property type="project" value="InterPro"/>
</dbReference>
<evidence type="ECO:0000313" key="9">
    <source>
        <dbReference type="EMBL" id="APF38451.1"/>
    </source>
</evidence>
<keyword evidence="9" id="KW-0282">Flagellum</keyword>
<dbReference type="PRINTS" id="PR00949">
    <property type="entry name" value="TYPE3IMAPROT"/>
</dbReference>
<dbReference type="InterPro" id="IPR042194">
    <property type="entry name" value="FHIPEP_1"/>
</dbReference>
<keyword evidence="9" id="KW-0966">Cell projection</keyword>
<protein>
    <recommendedName>
        <fullName evidence="7">Flagellar biosynthesis protein FlhA</fullName>
    </recommendedName>
</protein>
<evidence type="ECO:0000256" key="1">
    <source>
        <dbReference type="ARBA" id="ARBA00004651"/>
    </source>
</evidence>
<evidence type="ECO:0000256" key="4">
    <source>
        <dbReference type="ARBA" id="ARBA00022692"/>
    </source>
</evidence>
<dbReference type="KEGG" id="cdq:BOQ54_14920"/>
<organism evidence="9 10">
    <name type="scientific">Chelatococcus daeguensis</name>
    <dbReference type="NCBI Taxonomy" id="444444"/>
    <lineage>
        <taxon>Bacteria</taxon>
        <taxon>Pseudomonadati</taxon>
        <taxon>Pseudomonadota</taxon>
        <taxon>Alphaproteobacteria</taxon>
        <taxon>Hyphomicrobiales</taxon>
        <taxon>Chelatococcaceae</taxon>
        <taxon>Chelatococcus</taxon>
    </lineage>
</organism>
<feature type="transmembrane region" description="Helical" evidence="7">
    <location>
        <begin position="207"/>
        <end position="228"/>
    </location>
</feature>
<dbReference type="GO" id="GO:0009306">
    <property type="term" value="P:protein secretion"/>
    <property type="evidence" value="ECO:0007669"/>
    <property type="project" value="InterPro"/>
</dbReference>
<evidence type="ECO:0000256" key="6">
    <source>
        <dbReference type="ARBA" id="ARBA00023136"/>
    </source>
</evidence>
<dbReference type="Proteomes" id="UP000182703">
    <property type="component" value="Chromosome"/>
</dbReference>
<keyword evidence="5 7" id="KW-1133">Transmembrane helix</keyword>
<dbReference type="InterPro" id="IPR001712">
    <property type="entry name" value="T3SS_FHIPEP"/>
</dbReference>
<keyword evidence="7" id="KW-1006">Bacterial flagellum protein export</keyword>
<dbReference type="GO" id="GO:0005886">
    <property type="term" value="C:plasma membrane"/>
    <property type="evidence" value="ECO:0007669"/>
    <property type="project" value="UniProtKB-SubCell"/>
</dbReference>
<proteinExistence type="inferred from homology"/>
<evidence type="ECO:0000256" key="5">
    <source>
        <dbReference type="ARBA" id="ARBA00022989"/>
    </source>
</evidence>
<dbReference type="PANTHER" id="PTHR30161:SF1">
    <property type="entry name" value="FLAGELLAR BIOSYNTHESIS PROTEIN FLHA-RELATED"/>
    <property type="match status" value="1"/>
</dbReference>
<evidence type="ECO:0000256" key="8">
    <source>
        <dbReference type="SAM" id="Coils"/>
    </source>
</evidence>
<dbReference type="Pfam" id="PF00771">
    <property type="entry name" value="FHIPEP"/>
    <property type="match status" value="1"/>
</dbReference>
<feature type="transmembrane region" description="Helical" evidence="7">
    <location>
        <begin position="278"/>
        <end position="301"/>
    </location>
</feature>
<dbReference type="AlphaFoldDB" id="A0AAC9P099"/>
<dbReference type="InterPro" id="IPR042196">
    <property type="entry name" value="FHIPEP_4"/>
</dbReference>
<evidence type="ECO:0000256" key="7">
    <source>
        <dbReference type="RuleBase" id="RU364093"/>
    </source>
</evidence>
<sequence length="695" mass="75335">MSDVTAGQATAGGRRGLDVGFAIGIIAILTILFLPVPTILIDMGLALSIAFSVLILMVALWIHKPLEFSAFPQVLLIATMLRLALSIATTRLILAHGDQGVTAAGHIINGFSQFVMSGDFVIGIVVFLILITVNFLVITKGATRIAEVGARFTLDAIPGKQMAIDADLSAGTIDEKEAQRRRRELEEESAFFGSMDGASKFVRGEAVAGLIITAVNIFGGIIIGVTRHNMSLAQAADVFTKLSVGDGLVSQIPALIVSLAAGLLVSKGGTRGSAEQAVLGQLGTYPKALFVAAGLMFTMALVPGLPFLPFVALGGLMAFVGYAIPRRIAEREAQAAAKVKEKEEQAKREAQDSVKESLKTAEIELCLGKQLSMKLLNAHGELAHRVGKMRRKFAQQYGFVVPDIKLTDTLSLPGKTYQVKIHGTVVATQEMRIGEMLVVTGDGPQPDVPGEMTREPAFGIKAMWVAETYSNEVRRQGFTTVDNVSVLLTHLSEIIRNNLSQLLSYKDMRGLLDRLDPEYKRLIDDICPAQISYSGLQAVLKLLLAEGVSIRNLHLILEAVAEIVPHARRSEQVAEHVRMRIAPQICGDLAENGVLSVLRLGNRWDLAFHQSLKRDARGDVVEFDIDPRLVEQFGNEASQVIRRHLNEGATFVLVTAPDARPYVRMIVERLFPTLPVLSHVEIARGIEIKSLGTIS</sequence>
<keyword evidence="7" id="KW-1005">Bacterial flagellum biogenesis</keyword>
<comment type="similarity">
    <text evidence="2 7">Belongs to the FHIPEP (flagella/HR/invasion proteins export pore) family.</text>
</comment>
<dbReference type="InterPro" id="IPR042193">
    <property type="entry name" value="FHIPEP_3"/>
</dbReference>
<keyword evidence="8" id="KW-0175">Coiled coil</keyword>
<evidence type="ECO:0000313" key="10">
    <source>
        <dbReference type="Proteomes" id="UP000182703"/>
    </source>
</evidence>
<comment type="subcellular location">
    <subcellularLocation>
        <location evidence="1 7">Cell membrane</location>
        <topology evidence="1 7">Multi-pass membrane protein</topology>
    </subcellularLocation>
</comment>
<feature type="coiled-coil region" evidence="8">
    <location>
        <begin position="326"/>
        <end position="360"/>
    </location>
</feature>
<accession>A0AAC9P099</accession>
<keyword evidence="4 7" id="KW-0812">Transmembrane</keyword>
<dbReference type="PANTHER" id="PTHR30161">
    <property type="entry name" value="FLAGELLAR EXPORT PROTEIN, MEMBRANE FLHA SUBUNIT-RELATED"/>
    <property type="match status" value="1"/>
</dbReference>
<keyword evidence="10" id="KW-1185">Reference proteome</keyword>
<keyword evidence="9" id="KW-0969">Cilium</keyword>
<comment type="function">
    <text evidence="7">Required for formation of the rod structure of the flagellar apparatus. Together with FliI and FliH, may constitute the export apparatus of flagellin.</text>
</comment>
<keyword evidence="7" id="KW-0813">Transport</keyword>
<evidence type="ECO:0000256" key="3">
    <source>
        <dbReference type="ARBA" id="ARBA00022475"/>
    </source>
</evidence>
<feature type="transmembrane region" description="Helical" evidence="7">
    <location>
        <begin position="74"/>
        <end position="94"/>
    </location>
</feature>
<dbReference type="RefSeq" id="WP_055457833.1">
    <property type="nucleotide sequence ID" value="NZ_CP018095.1"/>
</dbReference>
<reference evidence="9 10" key="1">
    <citation type="submission" date="2016-11" db="EMBL/GenBank/DDBJ databases">
        <title>Complete genome sequence of the aerobically denitrifying bacterium Chelatococcus daeguensis TAD1.</title>
        <authorList>
            <person name="Yang Y."/>
            <person name="Huang S."/>
            <person name="Lin E."/>
        </authorList>
    </citation>
    <scope>NUCLEOTIDE SEQUENCE [LARGE SCALE GENOMIC DNA]</scope>
    <source>
        <strain evidence="9 10">TAD1</strain>
    </source>
</reference>
<dbReference type="NCBIfam" id="TIGR01398">
    <property type="entry name" value="FlhA"/>
    <property type="match status" value="1"/>
</dbReference>
<dbReference type="Gene3D" id="3.40.30.60">
    <property type="entry name" value="FHIPEP family, domain 1"/>
    <property type="match status" value="1"/>
</dbReference>
<gene>
    <name evidence="7" type="primary">flhA</name>
    <name evidence="9" type="ORF">BOQ54_14920</name>
</gene>
<dbReference type="Gene3D" id="3.40.50.12790">
    <property type="entry name" value="FHIPEP family, domain 4"/>
    <property type="match status" value="1"/>
</dbReference>